<accession>A0A850EMX2</accession>
<name>A0A850EMX2_9BACL</name>
<dbReference type="Proteomes" id="UP000564806">
    <property type="component" value="Unassembled WGS sequence"/>
</dbReference>
<sequence length="253" mass="30027">MIEFRTEHVRLSVSDIKYRGYRTTYQYDPDEDGLELYKYLIQCEDNGKLYEIEFISETKYGNVVLQWWNHQLSQEKIKSLDLPTYTKLDALTSQIEENMLKNCYRLKDLVQQDTFFGINALILDFPGDERSGHIQILNYKEYERGQLIYHKGGVISYNEQPMKISEYRNLIEWNPVQMTVRLINLGIKQGQEYAGKSRVVFELSYNNENSYLKYVNPEWEPNKKTISKWMEYIRCIINDPDVLNGVKLQIIAV</sequence>
<dbReference type="AlphaFoldDB" id="A0A850EMX2"/>
<evidence type="ECO:0000313" key="1">
    <source>
        <dbReference type="EMBL" id="NUU61120.1"/>
    </source>
</evidence>
<dbReference type="EMBL" id="JABWCS010000206">
    <property type="protein sequence ID" value="NUU61120.1"/>
    <property type="molecule type" value="Genomic_DNA"/>
</dbReference>
<evidence type="ECO:0000313" key="2">
    <source>
        <dbReference type="Proteomes" id="UP000564806"/>
    </source>
</evidence>
<organism evidence="1 2">
    <name type="scientific">Paenibacillus agri</name>
    <dbReference type="NCBI Taxonomy" id="2744309"/>
    <lineage>
        <taxon>Bacteria</taxon>
        <taxon>Bacillati</taxon>
        <taxon>Bacillota</taxon>
        <taxon>Bacilli</taxon>
        <taxon>Bacillales</taxon>
        <taxon>Paenibacillaceae</taxon>
        <taxon>Paenibacillus</taxon>
    </lineage>
</organism>
<keyword evidence="2" id="KW-1185">Reference proteome</keyword>
<gene>
    <name evidence="1" type="ORF">HPT30_12250</name>
</gene>
<protein>
    <submittedName>
        <fullName evidence="1">Uncharacterized protein</fullName>
    </submittedName>
</protein>
<dbReference type="RefSeq" id="WP_175371668.1">
    <property type="nucleotide sequence ID" value="NZ_JABWCS010000206.1"/>
</dbReference>
<comment type="caution">
    <text evidence="1">The sequence shown here is derived from an EMBL/GenBank/DDBJ whole genome shotgun (WGS) entry which is preliminary data.</text>
</comment>
<proteinExistence type="predicted"/>
<reference evidence="1" key="1">
    <citation type="submission" date="2020-06" db="EMBL/GenBank/DDBJ databases">
        <title>Paenibacillus sp. nov., isolated from soil.</title>
        <authorList>
            <person name="Seo Y.L."/>
        </authorList>
    </citation>
    <scope>NUCLEOTIDE SEQUENCE [LARGE SCALE GENOMIC DNA]</scope>
    <source>
        <strain evidence="1">JW14</strain>
    </source>
</reference>